<name>A0A645AUQ3_9ZZZZ</name>
<sequence length="59" mass="6952">MDIVQERLNNLEKRIIELKGILNEIVIATDAEEIKIYISQYLDNLIVKYMTIMVNNKID</sequence>
<dbReference type="InterPro" id="IPR037208">
    <property type="entry name" value="Spo0E-like_sf"/>
</dbReference>
<protein>
    <recommendedName>
        <fullName evidence="2">Spo0E like sporulation regulatory protein</fullName>
    </recommendedName>
</protein>
<reference evidence="1" key="1">
    <citation type="submission" date="2019-08" db="EMBL/GenBank/DDBJ databases">
        <authorList>
            <person name="Kucharzyk K."/>
            <person name="Murdoch R.W."/>
            <person name="Higgins S."/>
            <person name="Loffler F."/>
        </authorList>
    </citation>
    <scope>NUCLEOTIDE SEQUENCE</scope>
</reference>
<gene>
    <name evidence="1" type="ORF">SDC9_101422</name>
</gene>
<comment type="caution">
    <text evidence="1">The sequence shown here is derived from an EMBL/GenBank/DDBJ whole genome shotgun (WGS) entry which is preliminary data.</text>
</comment>
<evidence type="ECO:0000313" key="1">
    <source>
        <dbReference type="EMBL" id="MPM54643.1"/>
    </source>
</evidence>
<proteinExistence type="predicted"/>
<dbReference type="AlphaFoldDB" id="A0A645AUQ3"/>
<dbReference type="GO" id="GO:0043937">
    <property type="term" value="P:regulation of sporulation"/>
    <property type="evidence" value="ECO:0007669"/>
    <property type="project" value="InterPro"/>
</dbReference>
<accession>A0A645AUQ3</accession>
<evidence type="ECO:0008006" key="2">
    <source>
        <dbReference type="Google" id="ProtNLM"/>
    </source>
</evidence>
<dbReference type="EMBL" id="VSSQ01014898">
    <property type="protein sequence ID" value="MPM54643.1"/>
    <property type="molecule type" value="Genomic_DNA"/>
</dbReference>
<organism evidence="1">
    <name type="scientific">bioreactor metagenome</name>
    <dbReference type="NCBI Taxonomy" id="1076179"/>
    <lineage>
        <taxon>unclassified sequences</taxon>
        <taxon>metagenomes</taxon>
        <taxon>ecological metagenomes</taxon>
    </lineage>
</organism>
<dbReference type="SUPFAM" id="SSF140500">
    <property type="entry name" value="BAS1536-like"/>
    <property type="match status" value="1"/>
</dbReference>